<dbReference type="Pfam" id="PF14443">
    <property type="entry name" value="DBC1"/>
    <property type="match status" value="1"/>
</dbReference>
<dbReference type="Gene3D" id="2.40.50.140">
    <property type="entry name" value="Nucleic acid-binding proteins"/>
    <property type="match status" value="1"/>
</dbReference>
<evidence type="ECO:0000313" key="8">
    <source>
        <dbReference type="Ensembl" id="ENSEBUP00000024243.1"/>
    </source>
</evidence>
<keyword evidence="3" id="KW-0597">Phosphoprotein</keyword>
<dbReference type="Pfam" id="PF14444">
    <property type="entry name" value="S1-like"/>
    <property type="match status" value="1"/>
</dbReference>
<feature type="region of interest" description="Disordered" evidence="6">
    <location>
        <begin position="439"/>
        <end position="491"/>
    </location>
</feature>
<dbReference type="PANTHER" id="PTHR14304:SF11">
    <property type="entry name" value="SAP DOMAIN-CONTAINING PROTEIN"/>
    <property type="match status" value="1"/>
</dbReference>
<dbReference type="Proteomes" id="UP000694388">
    <property type="component" value="Unplaced"/>
</dbReference>
<feature type="compositionally biased region" description="Basic and acidic residues" evidence="6">
    <location>
        <begin position="820"/>
        <end position="872"/>
    </location>
</feature>
<feature type="compositionally biased region" description="Basic and acidic residues" evidence="6">
    <location>
        <begin position="947"/>
        <end position="971"/>
    </location>
</feature>
<dbReference type="Pfam" id="PF19256">
    <property type="entry name" value="LAIKA"/>
    <property type="match status" value="1"/>
</dbReference>
<evidence type="ECO:0000256" key="4">
    <source>
        <dbReference type="ARBA" id="ARBA00023054"/>
    </source>
</evidence>
<keyword evidence="4 5" id="KW-0175">Coiled coil</keyword>
<feature type="region of interest" description="Disordered" evidence="6">
    <location>
        <begin position="237"/>
        <end position="262"/>
    </location>
</feature>
<dbReference type="SUPFAM" id="SSF68906">
    <property type="entry name" value="SAP domain"/>
    <property type="match status" value="1"/>
</dbReference>
<feature type="compositionally biased region" description="Polar residues" evidence="6">
    <location>
        <begin position="250"/>
        <end position="262"/>
    </location>
</feature>
<dbReference type="PROSITE" id="PS50800">
    <property type="entry name" value="SAP"/>
    <property type="match status" value="1"/>
</dbReference>
<accession>A0A8C4R2L7</accession>
<dbReference type="AlphaFoldDB" id="A0A8C4R2L7"/>
<dbReference type="SUPFAM" id="SSF50249">
    <property type="entry name" value="Nucleic acid-binding proteins"/>
    <property type="match status" value="1"/>
</dbReference>
<dbReference type="InterPro" id="IPR036361">
    <property type="entry name" value="SAP_dom_sf"/>
</dbReference>
<feature type="compositionally biased region" description="Acidic residues" evidence="6">
    <location>
        <begin position="749"/>
        <end position="758"/>
    </location>
</feature>
<name>A0A8C4R2L7_EPTBU</name>
<evidence type="ECO:0000256" key="6">
    <source>
        <dbReference type="SAM" id="MobiDB-lite"/>
    </source>
</evidence>
<dbReference type="Gene3D" id="1.10.720.30">
    <property type="entry name" value="SAP domain"/>
    <property type="match status" value="1"/>
</dbReference>
<dbReference type="GO" id="GO:0005634">
    <property type="term" value="C:nucleus"/>
    <property type="evidence" value="ECO:0007669"/>
    <property type="project" value="TreeGrafter"/>
</dbReference>
<feature type="region of interest" description="Disordered" evidence="6">
    <location>
        <begin position="947"/>
        <end position="991"/>
    </location>
</feature>
<dbReference type="InterPro" id="IPR025223">
    <property type="entry name" value="S1-like_RNA-bd_dom"/>
</dbReference>
<dbReference type="Ensembl" id="ENSEBUT00000024819.1">
    <property type="protein sequence ID" value="ENSEBUP00000024243.1"/>
    <property type="gene ID" value="ENSEBUG00000014935.1"/>
</dbReference>
<dbReference type="GO" id="GO:0006355">
    <property type="term" value="P:regulation of DNA-templated transcription"/>
    <property type="evidence" value="ECO:0007669"/>
    <property type="project" value="InterPro"/>
</dbReference>
<evidence type="ECO:0000256" key="3">
    <source>
        <dbReference type="ARBA" id="ARBA00022553"/>
    </source>
</evidence>
<evidence type="ECO:0000256" key="2">
    <source>
        <dbReference type="ARBA" id="ARBA00022490"/>
    </source>
</evidence>
<dbReference type="InterPro" id="IPR025954">
    <property type="entry name" value="DBC1/CARP1_inactive_NUDIX"/>
</dbReference>
<dbReference type="InterPro" id="IPR045353">
    <property type="entry name" value="LAIKA"/>
</dbReference>
<evidence type="ECO:0000259" key="7">
    <source>
        <dbReference type="PROSITE" id="PS50800"/>
    </source>
</evidence>
<reference evidence="8" key="1">
    <citation type="submission" date="2025-08" db="UniProtKB">
        <authorList>
            <consortium name="Ensembl"/>
        </authorList>
    </citation>
    <scope>IDENTIFICATION</scope>
</reference>
<feature type="compositionally biased region" description="Basic and acidic residues" evidence="6">
    <location>
        <begin position="979"/>
        <end position="991"/>
    </location>
</feature>
<keyword evidence="9" id="KW-1185">Reference proteome</keyword>
<feature type="compositionally biased region" description="Basic and acidic residues" evidence="6">
    <location>
        <begin position="439"/>
        <end position="476"/>
    </location>
</feature>
<feature type="coiled-coil region" evidence="5">
    <location>
        <begin position="60"/>
        <end position="90"/>
    </location>
</feature>
<dbReference type="GO" id="GO:0005737">
    <property type="term" value="C:cytoplasm"/>
    <property type="evidence" value="ECO:0007669"/>
    <property type="project" value="UniProtKB-SubCell"/>
</dbReference>
<dbReference type="InterPro" id="IPR003034">
    <property type="entry name" value="SAP_dom"/>
</dbReference>
<evidence type="ECO:0000256" key="1">
    <source>
        <dbReference type="ARBA" id="ARBA00004496"/>
    </source>
</evidence>
<dbReference type="InterPro" id="IPR025224">
    <property type="entry name" value="CCAR1/CCAR2"/>
</dbReference>
<comment type="subcellular location">
    <subcellularLocation>
        <location evidence="1">Cytoplasm</location>
    </subcellularLocation>
</comment>
<reference evidence="8" key="2">
    <citation type="submission" date="2025-09" db="UniProtKB">
        <authorList>
            <consortium name="Ensembl"/>
        </authorList>
    </citation>
    <scope>IDENTIFICATION</scope>
</reference>
<dbReference type="InterPro" id="IPR012340">
    <property type="entry name" value="NA-bd_OB-fold"/>
</dbReference>
<feature type="region of interest" description="Disordered" evidence="6">
    <location>
        <begin position="739"/>
        <end position="777"/>
    </location>
</feature>
<dbReference type="GeneTree" id="ENSGT00530000063672"/>
<dbReference type="PANTHER" id="PTHR14304">
    <property type="entry name" value="CELL DIVISION CYCLE AND APOPTOSIS REGULATOR PROTEIN"/>
    <property type="match status" value="1"/>
</dbReference>
<dbReference type="SMART" id="SM00513">
    <property type="entry name" value="SAP"/>
    <property type="match status" value="1"/>
</dbReference>
<keyword evidence="2" id="KW-0963">Cytoplasm</keyword>
<evidence type="ECO:0000313" key="9">
    <source>
        <dbReference type="Proteomes" id="UP000694388"/>
    </source>
</evidence>
<proteinExistence type="predicted"/>
<evidence type="ECO:0000256" key="5">
    <source>
        <dbReference type="SAM" id="Coils"/>
    </source>
</evidence>
<organism evidence="8 9">
    <name type="scientific">Eptatretus burgeri</name>
    <name type="common">Inshore hagfish</name>
    <dbReference type="NCBI Taxonomy" id="7764"/>
    <lineage>
        <taxon>Eukaryota</taxon>
        <taxon>Metazoa</taxon>
        <taxon>Chordata</taxon>
        <taxon>Craniata</taxon>
        <taxon>Vertebrata</taxon>
        <taxon>Cyclostomata</taxon>
        <taxon>Myxini</taxon>
        <taxon>Myxiniformes</taxon>
        <taxon>Myxinidae</taxon>
        <taxon>Eptatretinae</taxon>
        <taxon>Eptatretus</taxon>
    </lineage>
</organism>
<dbReference type="Pfam" id="PF02037">
    <property type="entry name" value="SAP"/>
    <property type="match status" value="1"/>
</dbReference>
<feature type="domain" description="SAP" evidence="7">
    <location>
        <begin position="775"/>
        <end position="809"/>
    </location>
</feature>
<feature type="region of interest" description="Disordered" evidence="6">
    <location>
        <begin position="816"/>
        <end position="872"/>
    </location>
</feature>
<protein>
    <submittedName>
        <fullName evidence="8">Cell division cycle and apoptosis regulator 1</fullName>
    </submittedName>
</protein>
<sequence>MAQFGGQKNSHWPQFSTAVPQTTLAVQPTQQSLLGNAPTLYGQPPTLASIGNQAAAAYPLTQLQQQQAALQQQQQQQQQQQAALQHQQQQQAALHQYQPTQTSIYGVQQASVAIPSSLSSPQQASQMTISYPAPRVTQLQAQLQAHQQQQQQQQQVQLQAQPQPQKQRVFTGVVTKLHDNFGFVDEDVFFQLSAVKGKTPTVGDRVLVEATYNANMPFKWNAQRVQTLPTPNQGLMKPTQSTGGGILHQPQPSQYSLSGQALQPQQEAMVSTLQSQAGFAQPALQGQSLQAQPFQTPTFQPSPSLQTTALQATSLQAPQPLQTQSRPTQPLQAPALQSQALQNQALQSGALLATTLFAQQPQAAQQLLQQGMTLFLCTTRLPLLYHVVCLVVIYSLCAVQEILSNQEGKKTHGARVGIIPGANRPLPLPATTCPAIRRPEAPLRIASRPDRTETAFSRRAERSRDHDRHWSRDRSPLPRKRSRSPLLERSPRRSRRALPRYIVEFSHFSLDCTGCDVLELRRRYQNLYVPSDFFDTNFSWVDVFPLSRPFRLGNTCSFHVMHKDVEPLQAVDATLEPFDANHLYSAKVMLMASPSLEDVYHRSCALAQDPEDMQESCQHPARLIKFLVGQKGKDETMAIGGPWSPSLDGPDPDTDPTVLIRTAIRCTKALTGVDLSKCTQWYRFAEIRYYRPEEQHKGRRLAARVDTVVIFLPDVWLCTPTRLEWETLSHGYKQQLLRQTQGEQKEADGEQDEEEEKDVEPKLLLSPTHHSKLEPKNMKVVQLRQELDIRGINAKGLKPQLVARLGKQLRLEEELEQQEVSEKKEKTKDAVEDMKEEDKRSTEDEEKEKQKKEEDEEKKRQEESERQRKERRFTLPELPSIIVHPSVTAKNGKFDCSVMSLSVLLDYRIEDNKEHSFEVSLFAELFNEMLQRDFGFCIYKAIVNAPDRKKDKEDKKKDRKDEKKDKKEKHEGKLKKRKNSDDKVNMKMVLD</sequence>
<dbReference type="SMART" id="SM01122">
    <property type="entry name" value="DBC1"/>
    <property type="match status" value="1"/>
</dbReference>